<accession>D2B9K7</accession>
<protein>
    <submittedName>
        <fullName evidence="2">Uncharacterized protein</fullName>
    </submittedName>
</protein>
<evidence type="ECO:0000313" key="2">
    <source>
        <dbReference type="EMBL" id="ACZ84013.1"/>
    </source>
</evidence>
<evidence type="ECO:0000313" key="3">
    <source>
        <dbReference type="Proteomes" id="UP000002029"/>
    </source>
</evidence>
<dbReference type="AlphaFoldDB" id="D2B9K7"/>
<feature type="region of interest" description="Disordered" evidence="1">
    <location>
        <begin position="56"/>
        <end position="94"/>
    </location>
</feature>
<reference evidence="2 3" key="1">
    <citation type="journal article" date="2010" name="Stand. Genomic Sci.">
        <title>Complete genome sequence of Streptosporangium roseum type strain (NI 9100).</title>
        <authorList>
            <person name="Nolan M."/>
            <person name="Sikorski J."/>
            <person name="Jando M."/>
            <person name="Lucas S."/>
            <person name="Lapidus A."/>
            <person name="Glavina Del Rio T."/>
            <person name="Chen F."/>
            <person name="Tice H."/>
            <person name="Pitluck S."/>
            <person name="Cheng J.F."/>
            <person name="Chertkov O."/>
            <person name="Sims D."/>
            <person name="Meincke L."/>
            <person name="Brettin T."/>
            <person name="Han C."/>
            <person name="Detter J.C."/>
            <person name="Bruce D."/>
            <person name="Goodwin L."/>
            <person name="Land M."/>
            <person name="Hauser L."/>
            <person name="Chang Y.J."/>
            <person name="Jeffries C.D."/>
            <person name="Ivanova N."/>
            <person name="Mavromatis K."/>
            <person name="Mikhailova N."/>
            <person name="Chen A."/>
            <person name="Palaniappan K."/>
            <person name="Chain P."/>
            <person name="Rohde M."/>
            <person name="Goker M."/>
            <person name="Bristow J."/>
            <person name="Eisen J.A."/>
            <person name="Markowitz V."/>
            <person name="Hugenholtz P."/>
            <person name="Kyrpides N.C."/>
            <person name="Klenk H.P."/>
        </authorList>
    </citation>
    <scope>NUCLEOTIDE SEQUENCE [LARGE SCALE GENOMIC DNA]</scope>
    <source>
        <strain evidence="3">ATCC 12428 / DSM 43021 / JCM 3005 / NI 9100</strain>
    </source>
</reference>
<feature type="compositionally biased region" description="Low complexity" evidence="1">
    <location>
        <begin position="56"/>
        <end position="73"/>
    </location>
</feature>
<gene>
    <name evidence="2" type="ordered locus">Sros_1012</name>
</gene>
<proteinExistence type="predicted"/>
<sequence>MMLDSVASLRNVNRSTKVTRILLVAAFAAGLTACSGEGDSSAAPTASASASASASVSEPAVSSEPATPSTLPSTPAPVTPDASASASPVIDLPRGTDGELLGDVKLSGAGAIMVAPEGEKAQKVELTPFTEVLDVQGAVCSEGKIPHKCTTDQLRKALKSGVSFYAKVTVKDGTATRIEEIVPE</sequence>
<dbReference type="EMBL" id="CP001814">
    <property type="protein sequence ID" value="ACZ84013.1"/>
    <property type="molecule type" value="Genomic_DNA"/>
</dbReference>
<dbReference type="Proteomes" id="UP000002029">
    <property type="component" value="Chromosome"/>
</dbReference>
<keyword evidence="3" id="KW-1185">Reference proteome</keyword>
<evidence type="ECO:0000256" key="1">
    <source>
        <dbReference type="SAM" id="MobiDB-lite"/>
    </source>
</evidence>
<name>D2B9K7_STRRD</name>
<dbReference type="KEGG" id="sro:Sros_1012"/>
<organism evidence="2 3">
    <name type="scientific">Streptosporangium roseum (strain ATCC 12428 / DSM 43021 / JCM 3005 / KCTC 9067 / NCIMB 10171 / NRRL 2505 / NI 9100)</name>
    <dbReference type="NCBI Taxonomy" id="479432"/>
    <lineage>
        <taxon>Bacteria</taxon>
        <taxon>Bacillati</taxon>
        <taxon>Actinomycetota</taxon>
        <taxon>Actinomycetes</taxon>
        <taxon>Streptosporangiales</taxon>
        <taxon>Streptosporangiaceae</taxon>
        <taxon>Streptosporangium</taxon>
    </lineage>
</organism>
<dbReference type="STRING" id="479432.Sros_1012"/>
<dbReference type="HOGENOM" id="CLU_1524320_0_0_11"/>